<keyword evidence="3" id="KW-0805">Transcription regulation</keyword>
<feature type="domain" description="HTH gntR-type" evidence="6">
    <location>
        <begin position="10"/>
        <end position="78"/>
    </location>
</feature>
<keyword evidence="5" id="KW-0804">Transcription</keyword>
<dbReference type="InterPro" id="IPR000524">
    <property type="entry name" value="Tscrpt_reg_HTH_GntR"/>
</dbReference>
<evidence type="ECO:0000256" key="2">
    <source>
        <dbReference type="ARBA" id="ARBA00022898"/>
    </source>
</evidence>
<dbReference type="GO" id="GO:0003677">
    <property type="term" value="F:DNA binding"/>
    <property type="evidence" value="ECO:0007669"/>
    <property type="project" value="UniProtKB-KW"/>
</dbReference>
<dbReference type="AlphaFoldDB" id="A0A168LF43"/>
<dbReference type="OrthoDB" id="9808770at2"/>
<dbReference type="PANTHER" id="PTHR46577:SF1">
    <property type="entry name" value="HTH-TYPE TRANSCRIPTIONAL REGULATORY PROTEIN GABR"/>
    <property type="match status" value="1"/>
</dbReference>
<evidence type="ECO:0000313" key="8">
    <source>
        <dbReference type="Proteomes" id="UP000077407"/>
    </source>
</evidence>
<dbReference type="PROSITE" id="PS50949">
    <property type="entry name" value="HTH_GNTR"/>
    <property type="match status" value="1"/>
</dbReference>
<dbReference type="EMBL" id="LITT01000063">
    <property type="protein sequence ID" value="OAA83073.1"/>
    <property type="molecule type" value="Genomic_DNA"/>
</dbReference>
<organism evidence="7 8">
    <name type="scientific">Clostridium ljungdahlii</name>
    <dbReference type="NCBI Taxonomy" id="1538"/>
    <lineage>
        <taxon>Bacteria</taxon>
        <taxon>Bacillati</taxon>
        <taxon>Bacillota</taxon>
        <taxon>Clostridia</taxon>
        <taxon>Eubacteriales</taxon>
        <taxon>Clostridiaceae</taxon>
        <taxon>Clostridium</taxon>
    </lineage>
</organism>
<dbReference type="SUPFAM" id="SSF46785">
    <property type="entry name" value="Winged helix' DNA-binding domain"/>
    <property type="match status" value="1"/>
</dbReference>
<dbReference type="SMART" id="SM00345">
    <property type="entry name" value="HTH_GNTR"/>
    <property type="match status" value="1"/>
</dbReference>
<accession>A0A168LF43</accession>
<evidence type="ECO:0000256" key="3">
    <source>
        <dbReference type="ARBA" id="ARBA00023015"/>
    </source>
</evidence>
<keyword evidence="4" id="KW-0238">DNA-binding</keyword>
<gene>
    <name evidence="7" type="primary">gabR_4</name>
    <name evidence="7" type="ORF">WY13_03849</name>
</gene>
<dbReference type="GO" id="GO:0003700">
    <property type="term" value="F:DNA-binding transcription factor activity"/>
    <property type="evidence" value="ECO:0007669"/>
    <property type="project" value="InterPro"/>
</dbReference>
<dbReference type="Gene3D" id="3.40.640.10">
    <property type="entry name" value="Type I PLP-dependent aspartate aminotransferase-like (Major domain)"/>
    <property type="match status" value="1"/>
</dbReference>
<comment type="similarity">
    <text evidence="1">In the C-terminal section; belongs to the class-I pyridoxal-phosphate-dependent aminotransferase family.</text>
</comment>
<dbReference type="Gene3D" id="1.10.10.10">
    <property type="entry name" value="Winged helix-like DNA-binding domain superfamily/Winged helix DNA-binding domain"/>
    <property type="match status" value="1"/>
</dbReference>
<dbReference type="GO" id="GO:0030170">
    <property type="term" value="F:pyridoxal phosphate binding"/>
    <property type="evidence" value="ECO:0007669"/>
    <property type="project" value="InterPro"/>
</dbReference>
<comment type="caution">
    <text evidence="7">The sequence shown here is derived from an EMBL/GenBank/DDBJ whole genome shotgun (WGS) entry which is preliminary data.</text>
</comment>
<dbReference type="InterPro" id="IPR015424">
    <property type="entry name" value="PyrdxlP-dep_Trfase"/>
</dbReference>
<protein>
    <submittedName>
        <fullName evidence="7">HTH-type transcriptional regulatory protein GabR</fullName>
    </submittedName>
</protein>
<dbReference type="InterPro" id="IPR015421">
    <property type="entry name" value="PyrdxlP-dep_Trfase_major"/>
</dbReference>
<dbReference type="Pfam" id="PF00155">
    <property type="entry name" value="Aminotran_1_2"/>
    <property type="match status" value="1"/>
</dbReference>
<evidence type="ECO:0000256" key="1">
    <source>
        <dbReference type="ARBA" id="ARBA00005384"/>
    </source>
</evidence>
<dbReference type="Proteomes" id="UP000077407">
    <property type="component" value="Unassembled WGS sequence"/>
</dbReference>
<reference evidence="7 8" key="1">
    <citation type="journal article" date="2015" name="Biotechnol. Bioeng.">
        <title>Genome sequence and phenotypic characterization of Caulobacter segnis.</title>
        <authorList>
            <person name="Patel S."/>
            <person name="Fletcher B."/>
            <person name="Scott D.C."/>
            <person name="Ely B."/>
        </authorList>
    </citation>
    <scope>NUCLEOTIDE SEQUENCE [LARGE SCALE GENOMIC DNA]</scope>
    <source>
        <strain evidence="7 8">ERI-2</strain>
    </source>
</reference>
<proteinExistence type="inferred from homology"/>
<dbReference type="CDD" id="cd00609">
    <property type="entry name" value="AAT_like"/>
    <property type="match status" value="1"/>
</dbReference>
<dbReference type="Pfam" id="PF00392">
    <property type="entry name" value="GntR"/>
    <property type="match status" value="1"/>
</dbReference>
<dbReference type="InterPro" id="IPR004839">
    <property type="entry name" value="Aminotransferase_I/II_large"/>
</dbReference>
<dbReference type="PATRIC" id="fig|1538.10.peg.3921"/>
<evidence type="ECO:0000256" key="4">
    <source>
        <dbReference type="ARBA" id="ARBA00023125"/>
    </source>
</evidence>
<evidence type="ECO:0000256" key="5">
    <source>
        <dbReference type="ARBA" id="ARBA00023163"/>
    </source>
</evidence>
<dbReference type="RefSeq" id="WP_063557085.1">
    <property type="nucleotide sequence ID" value="NZ_LITT01000063.1"/>
</dbReference>
<evidence type="ECO:0000259" key="6">
    <source>
        <dbReference type="PROSITE" id="PS50949"/>
    </source>
</evidence>
<name>A0A168LF43_9CLOT</name>
<dbReference type="InterPro" id="IPR051446">
    <property type="entry name" value="HTH_trans_reg/aminotransferase"/>
</dbReference>
<dbReference type="PANTHER" id="PTHR46577">
    <property type="entry name" value="HTH-TYPE TRANSCRIPTIONAL REGULATORY PROTEIN GABR"/>
    <property type="match status" value="1"/>
</dbReference>
<dbReference type="InterPro" id="IPR036388">
    <property type="entry name" value="WH-like_DNA-bd_sf"/>
</dbReference>
<dbReference type="InterPro" id="IPR036390">
    <property type="entry name" value="WH_DNA-bd_sf"/>
</dbReference>
<keyword evidence="2" id="KW-0663">Pyridoxal phosphate</keyword>
<dbReference type="CDD" id="cd07377">
    <property type="entry name" value="WHTH_GntR"/>
    <property type="match status" value="1"/>
</dbReference>
<dbReference type="PRINTS" id="PR00035">
    <property type="entry name" value="HTHGNTR"/>
</dbReference>
<dbReference type="SUPFAM" id="SSF53383">
    <property type="entry name" value="PLP-dependent transferases"/>
    <property type="match status" value="1"/>
</dbReference>
<evidence type="ECO:0000313" key="7">
    <source>
        <dbReference type="EMBL" id="OAA83073.1"/>
    </source>
</evidence>
<sequence>MFVLKDKSDVPLYIQLYQHFREQILSGDLKPGSKLPSSRKLCSDLHISRNTVDIAYQQLYSEGYLISKPRSGYYVEKLDLSYIHGTKEVSYNKPMLPDDSDSLIQYDFKYGKLNESELPMTQWRKLTNKCIKIFSSEMTSYGPTFGEINLREEILKYLHYYRGVECTLDQIFIGAGVNYCLGMLCQLIRDITTTIAMEEPGHHITRRTLENHGFNVKPISLDPSGLNVKELNSTNTKAVHVTPSHQYPLGIIMPISRRLELIEWAIKNNSIIIEDDYSCHLRYNTKPVQSLQSLCSDRVVYIGSFSKFLFPTLRLSYMIIPKCMLNKFTIMFDGYPPSVPFIIQKTLELFMKEGHWESYLRKTNRMQKKKHDALVESLKRMFGDKISIYGMNAGLHILVQVKGNVSEKELIERAHEVGVKVYPTSKFWKYPENSLKGTVMLGFGGVKLSEINPAVKLLYKAWTNNNVD</sequence>